<accession>A0A2P1PQE2</accession>
<dbReference type="GO" id="GO:0051920">
    <property type="term" value="F:peroxiredoxin activity"/>
    <property type="evidence" value="ECO:0007669"/>
    <property type="project" value="InterPro"/>
</dbReference>
<dbReference type="AlphaFoldDB" id="A0A2P1PQE2"/>
<reference evidence="2 3" key="2">
    <citation type="submission" date="2018-03" db="EMBL/GenBank/DDBJ databases">
        <authorList>
            <person name="Keele B.F."/>
        </authorList>
    </citation>
    <scope>NUCLEOTIDE SEQUENCE [LARGE SCALE GENOMIC DNA]</scope>
    <source>
        <strain evidence="2 3">D13</strain>
    </source>
</reference>
<dbReference type="InterPro" id="IPR010195">
    <property type="entry name" value="Uncharacterised_peroxidase-rel"/>
</dbReference>
<keyword evidence="3" id="KW-1185">Reference proteome</keyword>
<gene>
    <name evidence="2" type="ORF">C7S18_07575</name>
</gene>
<evidence type="ECO:0000313" key="2">
    <source>
        <dbReference type="EMBL" id="AVP97061.1"/>
    </source>
</evidence>
<dbReference type="InterPro" id="IPR003779">
    <property type="entry name" value="CMD-like"/>
</dbReference>
<dbReference type="InterPro" id="IPR004675">
    <property type="entry name" value="AhpD_core"/>
</dbReference>
<protein>
    <submittedName>
        <fullName evidence="2">Carboxymuconolactone decarboxylase</fullName>
    </submittedName>
</protein>
<dbReference type="SUPFAM" id="SSF69118">
    <property type="entry name" value="AhpD-like"/>
    <property type="match status" value="1"/>
</dbReference>
<reference evidence="2 3" key="1">
    <citation type="submission" date="2018-03" db="EMBL/GenBank/DDBJ databases">
        <title>Ahniella affigens gen. nov., sp. nov., a gammaproteobacterium isolated from sandy soil near a stream.</title>
        <authorList>
            <person name="Ko Y."/>
            <person name="Kim J.-H."/>
        </authorList>
    </citation>
    <scope>NUCLEOTIDE SEQUENCE [LARGE SCALE GENOMIC DNA]</scope>
    <source>
        <strain evidence="2 3">D13</strain>
    </source>
</reference>
<name>A0A2P1PQE2_9GAMM</name>
<proteinExistence type="predicted"/>
<dbReference type="KEGG" id="xba:C7S18_07575"/>
<dbReference type="Gene3D" id="1.20.1290.10">
    <property type="entry name" value="AhpD-like"/>
    <property type="match status" value="1"/>
</dbReference>
<dbReference type="Proteomes" id="UP000241074">
    <property type="component" value="Chromosome"/>
</dbReference>
<dbReference type="OrthoDB" id="9808310at2"/>
<dbReference type="EMBL" id="CP027860">
    <property type="protein sequence ID" value="AVP97061.1"/>
    <property type="molecule type" value="Genomic_DNA"/>
</dbReference>
<dbReference type="NCBIfam" id="TIGR01926">
    <property type="entry name" value="peroxid_rel"/>
    <property type="match status" value="1"/>
</dbReference>
<dbReference type="NCBIfam" id="TIGR00778">
    <property type="entry name" value="ahpD_dom"/>
    <property type="match status" value="1"/>
</dbReference>
<sequence length="181" mass="19162">MNRIPLIQTESASPDRQALLQSVHKAFGATPNMFRAVANSPAALQAMWGSFGALGKGKLGARLGEQIAVAIANENRCDYCLAAHTYIGQGAGLSADTLAQAQVGESSDPKTAEALRFALKLTRERGQVTDADVGALRQVGFTDEQIVEILAHVALNVFTNYTNIAFGVPVDFPVVALRHAA</sequence>
<feature type="domain" description="Carboxymuconolactone decarboxylase-like" evidence="1">
    <location>
        <begin position="48"/>
        <end position="122"/>
    </location>
</feature>
<evidence type="ECO:0000313" key="3">
    <source>
        <dbReference type="Proteomes" id="UP000241074"/>
    </source>
</evidence>
<dbReference type="RefSeq" id="WP_106890986.1">
    <property type="nucleotide sequence ID" value="NZ_CP027860.1"/>
</dbReference>
<dbReference type="PANTHER" id="PTHR35446">
    <property type="entry name" value="SI:CH211-175M2.5"/>
    <property type="match status" value="1"/>
</dbReference>
<dbReference type="InterPro" id="IPR029032">
    <property type="entry name" value="AhpD-like"/>
</dbReference>
<organism evidence="2 3">
    <name type="scientific">Ahniella affigens</name>
    <dbReference type="NCBI Taxonomy" id="2021234"/>
    <lineage>
        <taxon>Bacteria</taxon>
        <taxon>Pseudomonadati</taxon>
        <taxon>Pseudomonadota</taxon>
        <taxon>Gammaproteobacteria</taxon>
        <taxon>Lysobacterales</taxon>
        <taxon>Rhodanobacteraceae</taxon>
        <taxon>Ahniella</taxon>
    </lineage>
</organism>
<evidence type="ECO:0000259" key="1">
    <source>
        <dbReference type="Pfam" id="PF02627"/>
    </source>
</evidence>
<dbReference type="PANTHER" id="PTHR35446:SF3">
    <property type="entry name" value="CMD DOMAIN-CONTAINING PROTEIN"/>
    <property type="match status" value="1"/>
</dbReference>
<dbReference type="Pfam" id="PF02627">
    <property type="entry name" value="CMD"/>
    <property type="match status" value="1"/>
</dbReference>